<dbReference type="Gene3D" id="1.10.10.10">
    <property type="entry name" value="Winged helix-like DNA-binding domain superfamily/Winged helix DNA-binding domain"/>
    <property type="match status" value="1"/>
</dbReference>
<protein>
    <recommendedName>
        <fullName evidence="5">O-methyltransferase C-terminal domain-containing protein</fullName>
    </recommendedName>
</protein>
<keyword evidence="1" id="KW-0489">Methyltransferase</keyword>
<dbReference type="AlphaFoldDB" id="A0AA97NWV4"/>
<proteinExistence type="predicted"/>
<feature type="active site" description="Proton acceptor" evidence="4">
    <location>
        <position position="308"/>
    </location>
</feature>
<keyword evidence="3" id="KW-0949">S-adenosyl-L-methionine</keyword>
<dbReference type="Gene3D" id="3.40.50.150">
    <property type="entry name" value="Vaccinia Virus protein VP39"/>
    <property type="match status" value="1"/>
</dbReference>
<dbReference type="PANTHER" id="PTHR43712:SF2">
    <property type="entry name" value="O-METHYLTRANSFERASE CICE"/>
    <property type="match status" value="1"/>
</dbReference>
<keyword evidence="2" id="KW-0808">Transferase</keyword>
<dbReference type="InterPro" id="IPR036388">
    <property type="entry name" value="WH-like_DNA-bd_sf"/>
</dbReference>
<feature type="domain" description="O-methyltransferase C-terminal" evidence="5">
    <location>
        <begin position="232"/>
        <end position="378"/>
    </location>
</feature>
<dbReference type="InterPro" id="IPR036390">
    <property type="entry name" value="WH_DNA-bd_sf"/>
</dbReference>
<dbReference type="GO" id="GO:0008171">
    <property type="term" value="F:O-methyltransferase activity"/>
    <property type="evidence" value="ECO:0007669"/>
    <property type="project" value="InterPro"/>
</dbReference>
<evidence type="ECO:0000256" key="3">
    <source>
        <dbReference type="ARBA" id="ARBA00022691"/>
    </source>
</evidence>
<sequence length="400" mass="44618">MAAETLTKEILSALSSADALAGLRSDDEKRHSLQAAAAKLSLALESQGDTVNRVRQTPLQLAMAKVGVDKKIFEILAQAKRDNQPLSHAELAAKTGVEPAMMKRILRYWGSMGTITQVEVDKYTANNVTEALASAQGRTAITHGFNFKAPVFLAIPPFFERHGYKLITDINDTPFQMAHNTKLDPWTWGKERPERYQDFLGWMEHARDGDPSFLDSVDLGGFFESSHKDTLLFVDVSGSRGYVTTAVRERYSNVPGRVVLQDQPHIVDLVKKDVRPELKTIELQGHDFFTGATPLKGARVYYLRNILHDWSDAKSLEILASVTPSMDKDSVMLLDEVVLPEMNPPWRGTQLDVEMLTHLAGAERTENDWRGLLDAAGLKVDKITPYFSVRGDSVIQARLK</sequence>
<dbReference type="SUPFAM" id="SSF53335">
    <property type="entry name" value="S-adenosyl-L-methionine-dependent methyltransferases"/>
    <property type="match status" value="1"/>
</dbReference>
<dbReference type="Pfam" id="PF00891">
    <property type="entry name" value="Methyltransf_2"/>
    <property type="match status" value="1"/>
</dbReference>
<gene>
    <name evidence="6" type="ORF">OOU_Y34scaffold00578g10</name>
</gene>
<dbReference type="PROSITE" id="PS51683">
    <property type="entry name" value="SAM_OMT_II"/>
    <property type="match status" value="1"/>
</dbReference>
<dbReference type="SMR" id="A0AA97NWV4"/>
<name>A0AA97NWV4_PYRO3</name>
<evidence type="ECO:0000259" key="5">
    <source>
        <dbReference type="Pfam" id="PF00891"/>
    </source>
</evidence>
<reference evidence="6" key="1">
    <citation type="journal article" date="2012" name="PLoS Genet.">
        <title>Comparative analysis of the genomes of two field isolates of the rice blast fungus Magnaporthe oryzae.</title>
        <authorList>
            <person name="Xue M."/>
            <person name="Yang J."/>
            <person name="Li Z."/>
            <person name="Hu S."/>
            <person name="Yao N."/>
            <person name="Dean R.A."/>
            <person name="Zhao W."/>
            <person name="Shen M."/>
            <person name="Zhang H."/>
            <person name="Li C."/>
            <person name="Liu L."/>
            <person name="Cao L."/>
            <person name="Xu X."/>
            <person name="Xing Y."/>
            <person name="Hsiang T."/>
            <person name="Zhang Z."/>
            <person name="Xu J.R."/>
            <person name="Peng Y.L."/>
        </authorList>
    </citation>
    <scope>NUCLEOTIDE SEQUENCE</scope>
    <source>
        <strain evidence="6">Y34</strain>
    </source>
</reference>
<dbReference type="InterPro" id="IPR016461">
    <property type="entry name" value="COMT-like"/>
</dbReference>
<dbReference type="PANTHER" id="PTHR43712">
    <property type="entry name" value="PUTATIVE (AFU_ORTHOLOGUE AFUA_4G14580)-RELATED"/>
    <property type="match status" value="1"/>
</dbReference>
<dbReference type="InterPro" id="IPR001077">
    <property type="entry name" value="COMT_C"/>
</dbReference>
<accession>A0AA97NWV4</accession>
<dbReference type="GO" id="GO:0032259">
    <property type="term" value="P:methylation"/>
    <property type="evidence" value="ECO:0007669"/>
    <property type="project" value="UniProtKB-KW"/>
</dbReference>
<evidence type="ECO:0000256" key="1">
    <source>
        <dbReference type="ARBA" id="ARBA00022603"/>
    </source>
</evidence>
<dbReference type="PIRSF" id="PIRSF005739">
    <property type="entry name" value="O-mtase"/>
    <property type="match status" value="1"/>
</dbReference>
<evidence type="ECO:0000256" key="2">
    <source>
        <dbReference type="ARBA" id="ARBA00022679"/>
    </source>
</evidence>
<evidence type="ECO:0000256" key="4">
    <source>
        <dbReference type="PIRSR" id="PIRSR005739-1"/>
    </source>
</evidence>
<dbReference type="Proteomes" id="UP000011086">
    <property type="component" value="Unassembled WGS sequence"/>
</dbReference>
<organism evidence="6">
    <name type="scientific">Pyricularia oryzae (strain Y34)</name>
    <name type="common">Rice blast fungus</name>
    <name type="synonym">Magnaporthe oryzae</name>
    <dbReference type="NCBI Taxonomy" id="1143189"/>
    <lineage>
        <taxon>Eukaryota</taxon>
        <taxon>Fungi</taxon>
        <taxon>Dikarya</taxon>
        <taxon>Ascomycota</taxon>
        <taxon>Pezizomycotina</taxon>
        <taxon>Sordariomycetes</taxon>
        <taxon>Sordariomycetidae</taxon>
        <taxon>Magnaporthales</taxon>
        <taxon>Pyriculariaceae</taxon>
        <taxon>Pyricularia</taxon>
    </lineage>
</organism>
<dbReference type="EMBL" id="JH793978">
    <property type="protein sequence ID" value="ELQ37780.1"/>
    <property type="molecule type" value="Genomic_DNA"/>
</dbReference>
<dbReference type="InterPro" id="IPR029063">
    <property type="entry name" value="SAM-dependent_MTases_sf"/>
</dbReference>
<evidence type="ECO:0000313" key="6">
    <source>
        <dbReference type="EMBL" id="ELQ37780.1"/>
    </source>
</evidence>
<dbReference type="SUPFAM" id="SSF46785">
    <property type="entry name" value="Winged helix' DNA-binding domain"/>
    <property type="match status" value="1"/>
</dbReference>